<gene>
    <name evidence="2" type="ORF">mPipKuh1_017786</name>
</gene>
<evidence type="ECO:0000313" key="2">
    <source>
        <dbReference type="EMBL" id="KAF6271039.1"/>
    </source>
</evidence>
<feature type="region of interest" description="Disordered" evidence="1">
    <location>
        <begin position="28"/>
        <end position="143"/>
    </location>
</feature>
<feature type="compositionally biased region" description="Low complexity" evidence="1">
    <location>
        <begin position="28"/>
        <end position="40"/>
    </location>
</feature>
<name>A0A7J7R4H9_PIPKU</name>
<comment type="caution">
    <text evidence="2">The sequence shown here is derived from an EMBL/GenBank/DDBJ whole genome shotgun (WGS) entry which is preliminary data.</text>
</comment>
<dbReference type="AlphaFoldDB" id="A0A7J7R4H9"/>
<feature type="compositionally biased region" description="Basic and acidic residues" evidence="1">
    <location>
        <begin position="51"/>
        <end position="61"/>
    </location>
</feature>
<reference evidence="2 3" key="1">
    <citation type="journal article" date="2020" name="Nature">
        <title>Six reference-quality genomes reveal evolution of bat adaptations.</title>
        <authorList>
            <person name="Jebb D."/>
            <person name="Huang Z."/>
            <person name="Pippel M."/>
            <person name="Hughes G.M."/>
            <person name="Lavrichenko K."/>
            <person name="Devanna P."/>
            <person name="Winkler S."/>
            <person name="Jermiin L.S."/>
            <person name="Skirmuntt E.C."/>
            <person name="Katzourakis A."/>
            <person name="Burkitt-Gray L."/>
            <person name="Ray D.A."/>
            <person name="Sullivan K.A.M."/>
            <person name="Roscito J.G."/>
            <person name="Kirilenko B.M."/>
            <person name="Davalos L.M."/>
            <person name="Corthals A.P."/>
            <person name="Power M.L."/>
            <person name="Jones G."/>
            <person name="Ransome R.D."/>
            <person name="Dechmann D.K.N."/>
            <person name="Locatelli A.G."/>
            <person name="Puechmaille S.J."/>
            <person name="Fedrigo O."/>
            <person name="Jarvis E.D."/>
            <person name="Hiller M."/>
            <person name="Vernes S.C."/>
            <person name="Myers E.W."/>
            <person name="Teeling E.C."/>
        </authorList>
    </citation>
    <scope>NUCLEOTIDE SEQUENCE [LARGE SCALE GENOMIC DNA]</scope>
    <source>
        <strain evidence="2">MPipKuh1</strain>
        <tissue evidence="2">Flight muscle</tissue>
    </source>
</reference>
<evidence type="ECO:0000256" key="1">
    <source>
        <dbReference type="SAM" id="MobiDB-lite"/>
    </source>
</evidence>
<accession>A0A7J7R4H9</accession>
<organism evidence="2 3">
    <name type="scientific">Pipistrellus kuhlii</name>
    <name type="common">Kuhl's pipistrelle</name>
    <dbReference type="NCBI Taxonomy" id="59472"/>
    <lineage>
        <taxon>Eukaryota</taxon>
        <taxon>Metazoa</taxon>
        <taxon>Chordata</taxon>
        <taxon>Craniata</taxon>
        <taxon>Vertebrata</taxon>
        <taxon>Euteleostomi</taxon>
        <taxon>Mammalia</taxon>
        <taxon>Eutheria</taxon>
        <taxon>Laurasiatheria</taxon>
        <taxon>Chiroptera</taxon>
        <taxon>Yangochiroptera</taxon>
        <taxon>Vespertilionidae</taxon>
        <taxon>Pipistrellus</taxon>
    </lineage>
</organism>
<sequence length="143" mass="15055">MLKMMTFQGLPGAEALDFLGSPLRFRTASEAESEASMSEASSEDLVPPPEAPERDEAETSKKKSKGLATVFGLFTKGKKKKGAAGSVEPARKPDATPGPADPLPTVASSTAPRWQVSCSGSTWAASCPPSRSGCWRPRSCPTR</sequence>
<protein>
    <submittedName>
        <fullName evidence="2">TNF alpha induced protein 2</fullName>
    </submittedName>
</protein>
<dbReference type="EMBL" id="JACAGB010000097">
    <property type="protein sequence ID" value="KAF6271039.1"/>
    <property type="molecule type" value="Genomic_DNA"/>
</dbReference>
<proteinExistence type="predicted"/>
<feature type="compositionally biased region" description="Polar residues" evidence="1">
    <location>
        <begin position="106"/>
        <end position="124"/>
    </location>
</feature>
<evidence type="ECO:0000313" key="3">
    <source>
        <dbReference type="Proteomes" id="UP000558488"/>
    </source>
</evidence>
<dbReference type="Proteomes" id="UP000558488">
    <property type="component" value="Unassembled WGS sequence"/>
</dbReference>
<keyword evidence="3" id="KW-1185">Reference proteome</keyword>